<name>A0A0A2T8U9_9BACI</name>
<dbReference type="Gene3D" id="3.10.290.10">
    <property type="entry name" value="RNA-binding S4 domain"/>
    <property type="match status" value="1"/>
</dbReference>
<dbReference type="EC" id="5.4.99.-" evidence="6"/>
<dbReference type="GO" id="GO:0000455">
    <property type="term" value="P:enzyme-directed rRNA pseudouridine synthesis"/>
    <property type="evidence" value="ECO:0007669"/>
    <property type="project" value="TreeGrafter"/>
</dbReference>
<evidence type="ECO:0000256" key="4">
    <source>
        <dbReference type="PIRSR" id="PIRSR606225-1"/>
    </source>
</evidence>
<dbReference type="Proteomes" id="UP000030147">
    <property type="component" value="Unassembled WGS sequence"/>
</dbReference>
<evidence type="ECO:0000256" key="5">
    <source>
        <dbReference type="PROSITE-ProRule" id="PRU00182"/>
    </source>
</evidence>
<dbReference type="NCBIfam" id="TIGR00005">
    <property type="entry name" value="rluA_subfam"/>
    <property type="match status" value="1"/>
</dbReference>
<dbReference type="GO" id="GO:0009982">
    <property type="term" value="F:pseudouridine synthase activity"/>
    <property type="evidence" value="ECO:0007669"/>
    <property type="project" value="InterPro"/>
</dbReference>
<evidence type="ECO:0000313" key="8">
    <source>
        <dbReference type="EMBL" id="KGP72237.1"/>
    </source>
</evidence>
<gene>
    <name evidence="8" type="ORF">N782_13335</name>
</gene>
<dbReference type="STRING" id="1385514.N782_13335"/>
<dbReference type="InterPro" id="IPR006145">
    <property type="entry name" value="PsdUridine_synth_RsuA/RluA"/>
</dbReference>
<dbReference type="PROSITE" id="PS50889">
    <property type="entry name" value="S4"/>
    <property type="match status" value="1"/>
</dbReference>
<reference evidence="8 9" key="1">
    <citation type="journal article" date="2015" name="Stand. Genomic Sci.">
        <title>High quality draft genome sequence of the moderately halophilic bacterium Pontibacillus yanchengensis Y32(T) and comparison among Pontibacillus genomes.</title>
        <authorList>
            <person name="Huang J."/>
            <person name="Qiao Z.X."/>
            <person name="Tang J.W."/>
            <person name="Wang G."/>
        </authorList>
    </citation>
    <scope>NUCLEOTIDE SEQUENCE [LARGE SCALE GENOMIC DNA]</scope>
    <source>
        <strain evidence="8 9">Y32</strain>
    </source>
</reference>
<feature type="active site" evidence="4">
    <location>
        <position position="139"/>
    </location>
</feature>
<dbReference type="SUPFAM" id="SSF55120">
    <property type="entry name" value="Pseudouridine synthase"/>
    <property type="match status" value="1"/>
</dbReference>
<dbReference type="OrthoDB" id="9807829at2"/>
<dbReference type="RefSeq" id="WP_036820457.1">
    <property type="nucleotide sequence ID" value="NZ_AVBF01000034.1"/>
</dbReference>
<evidence type="ECO:0000313" key="9">
    <source>
        <dbReference type="Proteomes" id="UP000030147"/>
    </source>
</evidence>
<comment type="catalytic activity">
    <reaction evidence="1 6">
        <text>a uridine in RNA = a pseudouridine in RNA</text>
        <dbReference type="Rhea" id="RHEA:48348"/>
        <dbReference type="Rhea" id="RHEA-COMP:12068"/>
        <dbReference type="Rhea" id="RHEA-COMP:12069"/>
        <dbReference type="ChEBI" id="CHEBI:65314"/>
        <dbReference type="ChEBI" id="CHEBI:65315"/>
    </reaction>
</comment>
<dbReference type="CDD" id="cd00165">
    <property type="entry name" value="S4"/>
    <property type="match status" value="1"/>
</dbReference>
<proteinExistence type="inferred from homology"/>
<dbReference type="InterPro" id="IPR036986">
    <property type="entry name" value="S4_RNA-bd_sf"/>
</dbReference>
<dbReference type="PANTHER" id="PTHR21600:SF44">
    <property type="entry name" value="RIBOSOMAL LARGE SUBUNIT PSEUDOURIDINE SYNTHASE D"/>
    <property type="match status" value="1"/>
</dbReference>
<protein>
    <recommendedName>
        <fullName evidence="6">Pseudouridine synthase</fullName>
        <ecNumber evidence="6">5.4.99.-</ecNumber>
    </recommendedName>
</protein>
<dbReference type="InterPro" id="IPR050188">
    <property type="entry name" value="RluA_PseudoU_synthase"/>
</dbReference>
<evidence type="ECO:0000256" key="2">
    <source>
        <dbReference type="ARBA" id="ARBA00010876"/>
    </source>
</evidence>
<dbReference type="Gene3D" id="3.30.2350.10">
    <property type="entry name" value="Pseudouridine synthase"/>
    <property type="match status" value="1"/>
</dbReference>
<dbReference type="SUPFAM" id="SSF55174">
    <property type="entry name" value="Alpha-L RNA-binding motif"/>
    <property type="match status" value="1"/>
</dbReference>
<comment type="function">
    <text evidence="6">Responsible for synthesis of pseudouridine from uracil.</text>
</comment>
<dbReference type="PANTHER" id="PTHR21600">
    <property type="entry name" value="MITOCHONDRIAL RNA PSEUDOURIDINE SYNTHASE"/>
    <property type="match status" value="1"/>
</dbReference>
<dbReference type="EMBL" id="AVBF01000034">
    <property type="protein sequence ID" value="KGP72237.1"/>
    <property type="molecule type" value="Genomic_DNA"/>
</dbReference>
<dbReference type="GO" id="GO:0140098">
    <property type="term" value="F:catalytic activity, acting on RNA"/>
    <property type="evidence" value="ECO:0007669"/>
    <property type="project" value="UniProtKB-ARBA"/>
</dbReference>
<dbReference type="GO" id="GO:0003723">
    <property type="term" value="F:RNA binding"/>
    <property type="evidence" value="ECO:0007669"/>
    <property type="project" value="UniProtKB-KW"/>
</dbReference>
<organism evidence="8 9">
    <name type="scientific">Pontibacillus yanchengensis Y32</name>
    <dbReference type="NCBI Taxonomy" id="1385514"/>
    <lineage>
        <taxon>Bacteria</taxon>
        <taxon>Bacillati</taxon>
        <taxon>Bacillota</taxon>
        <taxon>Bacilli</taxon>
        <taxon>Bacillales</taxon>
        <taxon>Bacillaceae</taxon>
        <taxon>Pontibacillus</taxon>
    </lineage>
</organism>
<dbReference type="AlphaFoldDB" id="A0A0A2T8U9"/>
<evidence type="ECO:0000256" key="6">
    <source>
        <dbReference type="RuleBase" id="RU362028"/>
    </source>
</evidence>
<evidence type="ECO:0000256" key="1">
    <source>
        <dbReference type="ARBA" id="ARBA00000073"/>
    </source>
</evidence>
<sequence length="298" mass="33942">MKNKYKKQTGKAEPKQYAVHEKTTLLPYLQKVLTNRSRNAVKSILSRGQVAVDGETVTQHNHPLESGQTLTISKHNRGTGLQGMTILFEDKDLIVINKESGLLSMASSQEKTMTAYRQLSDYVKTKHPKNRIYIVHRLDRDTSGVMIFAKSEQVKYKFQEDWKSMVKERVYIALVEGKVTKTEGTITSWLNETKTHVMYSSNQPNKGKKAVTHYKLLQSTTSFSLLELRLDTGRKNQIRVHMQDMGHPIVGDKKYGATQNPIGRLGLHAKEITFIHPISKSTVHFESNTPKAFWDKAN</sequence>
<keyword evidence="9" id="KW-1185">Reference proteome</keyword>
<evidence type="ECO:0000256" key="3">
    <source>
        <dbReference type="ARBA" id="ARBA00023235"/>
    </source>
</evidence>
<dbReference type="InterPro" id="IPR006224">
    <property type="entry name" value="PsdUridine_synth_RluA-like_CS"/>
</dbReference>
<dbReference type="eggNOG" id="COG0564">
    <property type="taxonomic scope" value="Bacteria"/>
</dbReference>
<dbReference type="InterPro" id="IPR020103">
    <property type="entry name" value="PsdUridine_synth_cat_dom_sf"/>
</dbReference>
<comment type="caution">
    <text evidence="8">The sequence shown here is derived from an EMBL/GenBank/DDBJ whole genome shotgun (WGS) entry which is preliminary data.</text>
</comment>
<evidence type="ECO:0000259" key="7">
    <source>
        <dbReference type="Pfam" id="PF00849"/>
    </source>
</evidence>
<accession>A0A0A2T8U9</accession>
<dbReference type="InterPro" id="IPR006225">
    <property type="entry name" value="PsdUridine_synth_RluC/D"/>
</dbReference>
<feature type="domain" description="Pseudouridine synthase RsuA/RluA-like" evidence="7">
    <location>
        <begin position="92"/>
        <end position="243"/>
    </location>
</feature>
<dbReference type="Pfam" id="PF00849">
    <property type="entry name" value="PseudoU_synth_2"/>
    <property type="match status" value="1"/>
</dbReference>
<keyword evidence="3 6" id="KW-0413">Isomerase</keyword>
<comment type="similarity">
    <text evidence="2 6">Belongs to the pseudouridine synthase RluA family.</text>
</comment>
<keyword evidence="5" id="KW-0694">RNA-binding</keyword>
<dbReference type="CDD" id="cd02869">
    <property type="entry name" value="PseudoU_synth_RluA_like"/>
    <property type="match status" value="1"/>
</dbReference>
<dbReference type="PROSITE" id="PS01129">
    <property type="entry name" value="PSI_RLU"/>
    <property type="match status" value="1"/>
</dbReference>